<evidence type="ECO:0000256" key="1">
    <source>
        <dbReference type="SAM" id="SignalP"/>
    </source>
</evidence>
<keyword evidence="3" id="KW-1185">Reference proteome</keyword>
<accession>A0A1Y2IDP8</accession>
<dbReference type="STRING" id="1353009.A0A1Y2IDP8"/>
<dbReference type="OrthoDB" id="2752779at2759"/>
<dbReference type="PROSITE" id="PS51257">
    <property type="entry name" value="PROKAR_LIPOPROTEIN"/>
    <property type="match status" value="1"/>
</dbReference>
<feature type="chain" id="PRO_5013073386" evidence="1">
    <location>
        <begin position="27"/>
        <end position="74"/>
    </location>
</feature>
<name>A0A1Y2IDP8_TRAC3</name>
<gene>
    <name evidence="2" type="ORF">PYCCODRAFT_1438450</name>
</gene>
<evidence type="ECO:0000313" key="2">
    <source>
        <dbReference type="EMBL" id="OSC99269.1"/>
    </source>
</evidence>
<organism evidence="2 3">
    <name type="scientific">Trametes coccinea (strain BRFM310)</name>
    <name type="common">Pycnoporus coccineus</name>
    <dbReference type="NCBI Taxonomy" id="1353009"/>
    <lineage>
        <taxon>Eukaryota</taxon>
        <taxon>Fungi</taxon>
        <taxon>Dikarya</taxon>
        <taxon>Basidiomycota</taxon>
        <taxon>Agaricomycotina</taxon>
        <taxon>Agaricomycetes</taxon>
        <taxon>Polyporales</taxon>
        <taxon>Polyporaceae</taxon>
        <taxon>Trametes</taxon>
    </lineage>
</organism>
<protein>
    <submittedName>
        <fullName evidence="2">Uncharacterized protein</fullName>
    </submittedName>
</protein>
<evidence type="ECO:0000313" key="3">
    <source>
        <dbReference type="Proteomes" id="UP000193067"/>
    </source>
</evidence>
<reference evidence="2 3" key="1">
    <citation type="journal article" date="2015" name="Biotechnol. Biofuels">
        <title>Enhanced degradation of softwood versus hardwood by the white-rot fungus Pycnoporus coccineus.</title>
        <authorList>
            <person name="Couturier M."/>
            <person name="Navarro D."/>
            <person name="Chevret D."/>
            <person name="Henrissat B."/>
            <person name="Piumi F."/>
            <person name="Ruiz-Duenas F.J."/>
            <person name="Martinez A.T."/>
            <person name="Grigoriev I.V."/>
            <person name="Riley R."/>
            <person name="Lipzen A."/>
            <person name="Berrin J.G."/>
            <person name="Master E.R."/>
            <person name="Rosso M.N."/>
        </authorList>
    </citation>
    <scope>NUCLEOTIDE SEQUENCE [LARGE SCALE GENOMIC DNA]</scope>
    <source>
        <strain evidence="2 3">BRFM310</strain>
    </source>
</reference>
<dbReference type="Proteomes" id="UP000193067">
    <property type="component" value="Unassembled WGS sequence"/>
</dbReference>
<sequence>MQFRKPSALLAALVGCLFASSSLVASQLVIDTPDDAVQCVPTVVEWTGAPGLFTLVRSLLDLGMGAGSIKDGSS</sequence>
<dbReference type="EMBL" id="KZ084129">
    <property type="protein sequence ID" value="OSC99269.1"/>
    <property type="molecule type" value="Genomic_DNA"/>
</dbReference>
<proteinExistence type="predicted"/>
<dbReference type="AlphaFoldDB" id="A0A1Y2IDP8"/>
<feature type="signal peptide" evidence="1">
    <location>
        <begin position="1"/>
        <end position="26"/>
    </location>
</feature>
<keyword evidence="1" id="KW-0732">Signal</keyword>